<feature type="compositionally biased region" description="Gly residues" evidence="1">
    <location>
        <begin position="120"/>
        <end position="136"/>
    </location>
</feature>
<dbReference type="Gene3D" id="3.40.1420.30">
    <property type="match status" value="2"/>
</dbReference>
<comment type="caution">
    <text evidence="4">The sequence shown here is derived from an EMBL/GenBank/DDBJ whole genome shotgun (WGS) entry which is preliminary data.</text>
</comment>
<gene>
    <name evidence="4" type="ORF">BLX24_09200</name>
</gene>
<accession>A0A1S2VLR3</accession>
<dbReference type="Pfam" id="PF11396">
    <property type="entry name" value="PepSY_like"/>
    <property type="match status" value="2"/>
</dbReference>
<sequence length="236" mass="23791">MQKTICLAVIGLMISLVACNKDSVAPLVDGAARSGASNTAADTSKGRPAPPTPIEISALPATITSAISSSYAGATIERAGKDKDGNYVVLILENNQPKGLLFDASGKFLKVLPPPPPGGPQQGGPQQGGPQQGGPQSGTATPPGSGTGMGPGPRPGPPGSSTAPAPPKLTEIQVSALPAAITDYIKSKYAGAEIKKAGKDDAGNYVVLISQNNQPKGLLFNSAGVFQKELPPPPRQ</sequence>
<evidence type="ECO:0000313" key="4">
    <source>
        <dbReference type="EMBL" id="OIN59165.1"/>
    </source>
</evidence>
<reference evidence="4 5" key="1">
    <citation type="submission" date="2016-10" db="EMBL/GenBank/DDBJ databases">
        <title>Arsenicibacter rosenii gen. nov., sp. nov., an efficient arsenic-methylating bacterium isolated from an arsenic-contaminated paddy soil.</title>
        <authorList>
            <person name="Huang K."/>
        </authorList>
    </citation>
    <scope>NUCLEOTIDE SEQUENCE [LARGE SCALE GENOMIC DNA]</scope>
    <source>
        <strain evidence="4 5">SM-1</strain>
    </source>
</reference>
<dbReference type="InterPro" id="IPR021533">
    <property type="entry name" value="PepSY-like"/>
</dbReference>
<dbReference type="OrthoDB" id="980012at2"/>
<feature type="domain" description="Putative beta-lactamase-inhibitor-like PepSY-like" evidence="3">
    <location>
        <begin position="168"/>
        <end position="227"/>
    </location>
</feature>
<dbReference type="SUPFAM" id="SSF160574">
    <property type="entry name" value="BT0923-like"/>
    <property type="match status" value="2"/>
</dbReference>
<name>A0A1S2VLR3_9BACT</name>
<dbReference type="PROSITE" id="PS51257">
    <property type="entry name" value="PROKAR_LIPOPROTEIN"/>
    <property type="match status" value="1"/>
</dbReference>
<protein>
    <recommendedName>
        <fullName evidence="3">Putative beta-lactamase-inhibitor-like PepSY-like domain-containing protein</fullName>
    </recommendedName>
</protein>
<dbReference type="Proteomes" id="UP000181790">
    <property type="component" value="Unassembled WGS sequence"/>
</dbReference>
<dbReference type="AlphaFoldDB" id="A0A1S2VLR3"/>
<feature type="signal peptide" evidence="2">
    <location>
        <begin position="1"/>
        <end position="18"/>
    </location>
</feature>
<keyword evidence="2" id="KW-0732">Signal</keyword>
<feature type="chain" id="PRO_5010386732" description="Putative beta-lactamase-inhibitor-like PepSY-like domain-containing protein" evidence="2">
    <location>
        <begin position="19"/>
        <end position="236"/>
    </location>
</feature>
<feature type="region of interest" description="Disordered" evidence="1">
    <location>
        <begin position="34"/>
        <end position="53"/>
    </location>
</feature>
<feature type="region of interest" description="Disordered" evidence="1">
    <location>
        <begin position="107"/>
        <end position="171"/>
    </location>
</feature>
<proteinExistence type="predicted"/>
<organism evidence="4 5">
    <name type="scientific">Arsenicibacter rosenii</name>
    <dbReference type="NCBI Taxonomy" id="1750698"/>
    <lineage>
        <taxon>Bacteria</taxon>
        <taxon>Pseudomonadati</taxon>
        <taxon>Bacteroidota</taxon>
        <taxon>Cytophagia</taxon>
        <taxon>Cytophagales</taxon>
        <taxon>Spirosomataceae</taxon>
        <taxon>Arsenicibacter</taxon>
    </lineage>
</organism>
<dbReference type="EMBL" id="MORL01000004">
    <property type="protein sequence ID" value="OIN59165.1"/>
    <property type="molecule type" value="Genomic_DNA"/>
</dbReference>
<dbReference type="RefSeq" id="WP_071502848.1">
    <property type="nucleotide sequence ID" value="NZ_MORL01000004.1"/>
</dbReference>
<evidence type="ECO:0000259" key="3">
    <source>
        <dbReference type="Pfam" id="PF11396"/>
    </source>
</evidence>
<evidence type="ECO:0000256" key="2">
    <source>
        <dbReference type="SAM" id="SignalP"/>
    </source>
</evidence>
<evidence type="ECO:0000313" key="5">
    <source>
        <dbReference type="Proteomes" id="UP000181790"/>
    </source>
</evidence>
<feature type="domain" description="Putative beta-lactamase-inhibitor-like PepSY-like" evidence="3">
    <location>
        <begin position="53"/>
        <end position="110"/>
    </location>
</feature>
<evidence type="ECO:0000256" key="1">
    <source>
        <dbReference type="SAM" id="MobiDB-lite"/>
    </source>
</evidence>
<keyword evidence="5" id="KW-1185">Reference proteome</keyword>